<protein>
    <submittedName>
        <fullName evidence="1">Uncharacterized protein</fullName>
    </submittedName>
</protein>
<proteinExistence type="predicted"/>
<dbReference type="EMBL" id="GBXM01050530">
    <property type="protein sequence ID" value="JAH58047.1"/>
    <property type="molecule type" value="Transcribed_RNA"/>
</dbReference>
<reference evidence="1" key="1">
    <citation type="submission" date="2014-11" db="EMBL/GenBank/DDBJ databases">
        <authorList>
            <person name="Amaro Gonzalez C."/>
        </authorList>
    </citation>
    <scope>NUCLEOTIDE SEQUENCE</scope>
</reference>
<sequence>MLCFYSKLQQRIVCL</sequence>
<name>A0A0E9TX48_ANGAN</name>
<accession>A0A0E9TX48</accession>
<evidence type="ECO:0000313" key="1">
    <source>
        <dbReference type="EMBL" id="JAH58047.1"/>
    </source>
</evidence>
<reference evidence="1" key="2">
    <citation type="journal article" date="2015" name="Fish Shellfish Immunol.">
        <title>Early steps in the European eel (Anguilla anguilla)-Vibrio vulnificus interaction in the gills: Role of the RtxA13 toxin.</title>
        <authorList>
            <person name="Callol A."/>
            <person name="Pajuelo D."/>
            <person name="Ebbesson L."/>
            <person name="Teles M."/>
            <person name="MacKenzie S."/>
            <person name="Amaro C."/>
        </authorList>
    </citation>
    <scope>NUCLEOTIDE SEQUENCE</scope>
</reference>
<organism evidence="1">
    <name type="scientific">Anguilla anguilla</name>
    <name type="common">European freshwater eel</name>
    <name type="synonym">Muraena anguilla</name>
    <dbReference type="NCBI Taxonomy" id="7936"/>
    <lineage>
        <taxon>Eukaryota</taxon>
        <taxon>Metazoa</taxon>
        <taxon>Chordata</taxon>
        <taxon>Craniata</taxon>
        <taxon>Vertebrata</taxon>
        <taxon>Euteleostomi</taxon>
        <taxon>Actinopterygii</taxon>
        <taxon>Neopterygii</taxon>
        <taxon>Teleostei</taxon>
        <taxon>Anguilliformes</taxon>
        <taxon>Anguillidae</taxon>
        <taxon>Anguilla</taxon>
    </lineage>
</organism>